<dbReference type="NCBIfam" id="NF005833">
    <property type="entry name" value="PRK07737.1"/>
    <property type="match status" value="1"/>
</dbReference>
<keyword evidence="9" id="KW-0282">Flagellum</keyword>
<comment type="caution">
    <text evidence="9">The sequence shown here is derived from an EMBL/GenBank/DDBJ whole genome shotgun (WGS) entry which is preliminary data.</text>
</comment>
<dbReference type="AlphaFoldDB" id="A0A6I4ZZT4"/>
<dbReference type="Pfam" id="PF02465">
    <property type="entry name" value="FliD_N"/>
    <property type="match status" value="1"/>
</dbReference>
<sequence>MRIGGLASGMDIDKIVGDLMKAERMPLDKMEREKTTLTWKRDAYREVNKQLFELENMAFDMKLEKSYNSKTTSSSDSGAVTATANAESSVGNYNMKVDQLASSAINTSRETISGGTNEIDPSGLLKDQNFKNGLPTNKDFTIKTYNEDGSTNEKTFTVDPNTQSLNDVLKNISNSDLGVRAFYDSQADKLVLERTETGNFNKTNEFKGAEIGFDSGSAPFLTQTLGVWNSKQDPDTGNWVKAEQGGTNAKFTYNNALDLETSGNSYTLNGVTFNFNDTTDGKNASINVNNNVDSAVDKITQFVDKYNKVIEDVGGRISEQKNRDYQPLTDKQKEGMEEKEIELWEKQAKKGLLHSDSTLQGAMFEMRNEWYQSVDTSGQFSQLSEIGIKTSSSYRDNGKLIIDEDKLRQALTEDSASVSKLFVGEGETEGIADKLKTTLNETIKQVERKAGKPSSVPSSYNLGESITQIDDEMDAFEDRLNQIEDRYWSEFTQMEKAIQKMNSQSNYMMQQFG</sequence>
<keyword evidence="4 5" id="KW-0975">Bacterial flagellum</keyword>
<evidence type="ECO:0000256" key="2">
    <source>
        <dbReference type="ARBA" id="ARBA00011255"/>
    </source>
</evidence>
<evidence type="ECO:0000259" key="7">
    <source>
        <dbReference type="Pfam" id="PF02465"/>
    </source>
</evidence>
<dbReference type="EMBL" id="WMEQ01000006">
    <property type="protein sequence ID" value="MYL33977.1"/>
    <property type="molecule type" value="Genomic_DNA"/>
</dbReference>
<feature type="domain" description="Flagellar hook-associated protein 2 N-terminal" evidence="7">
    <location>
        <begin position="8"/>
        <end position="103"/>
    </location>
</feature>
<accession>A0A6I4ZZT4</accession>
<dbReference type="OrthoDB" id="9776025at2"/>
<comment type="similarity">
    <text evidence="1 5">Belongs to the FliD family.</text>
</comment>
<dbReference type="GO" id="GO:0007155">
    <property type="term" value="P:cell adhesion"/>
    <property type="evidence" value="ECO:0007669"/>
    <property type="project" value="InterPro"/>
</dbReference>
<dbReference type="Proteomes" id="UP000468638">
    <property type="component" value="Unassembled WGS sequence"/>
</dbReference>
<keyword evidence="9" id="KW-0966">Cell projection</keyword>
<evidence type="ECO:0000313" key="9">
    <source>
        <dbReference type="EMBL" id="MYL33977.1"/>
    </source>
</evidence>
<dbReference type="GO" id="GO:0009421">
    <property type="term" value="C:bacterial-type flagellum filament cap"/>
    <property type="evidence" value="ECO:0007669"/>
    <property type="project" value="InterPro"/>
</dbReference>
<evidence type="ECO:0000259" key="8">
    <source>
        <dbReference type="Pfam" id="PF07195"/>
    </source>
</evidence>
<dbReference type="GO" id="GO:0071973">
    <property type="term" value="P:bacterial-type flagellum-dependent cell motility"/>
    <property type="evidence" value="ECO:0007669"/>
    <property type="project" value="TreeGrafter"/>
</dbReference>
<dbReference type="InterPro" id="IPR010809">
    <property type="entry name" value="FliD_C"/>
</dbReference>
<comment type="subunit">
    <text evidence="2 5">Homopentamer.</text>
</comment>
<proteinExistence type="inferred from homology"/>
<dbReference type="PANTHER" id="PTHR30288">
    <property type="entry name" value="FLAGELLAR CAP/ASSEMBLY PROTEIN FLID"/>
    <property type="match status" value="1"/>
</dbReference>
<evidence type="ECO:0000256" key="3">
    <source>
        <dbReference type="ARBA" id="ARBA00023054"/>
    </source>
</evidence>
<dbReference type="PANTHER" id="PTHR30288:SF0">
    <property type="entry name" value="FLAGELLAR HOOK-ASSOCIATED PROTEIN 2"/>
    <property type="match status" value="1"/>
</dbReference>
<gene>
    <name evidence="9" type="ORF">GLW05_10245</name>
</gene>
<keyword evidence="9" id="KW-0969">Cilium</keyword>
<evidence type="ECO:0000256" key="4">
    <source>
        <dbReference type="ARBA" id="ARBA00023143"/>
    </source>
</evidence>
<dbReference type="InterPro" id="IPR040026">
    <property type="entry name" value="FliD"/>
</dbReference>
<reference evidence="9 10" key="1">
    <citation type="submission" date="2019-11" db="EMBL/GenBank/DDBJ databases">
        <title>Genome sequences of 17 halophilic strains isolated from different environments.</title>
        <authorList>
            <person name="Furrow R.E."/>
        </authorList>
    </citation>
    <scope>NUCLEOTIDE SEQUENCE [LARGE SCALE GENOMIC DNA]</scope>
    <source>
        <strain evidence="9 10">22514_16_FS</strain>
    </source>
</reference>
<keyword evidence="5" id="KW-0964">Secreted</keyword>
<feature type="region of interest" description="Disordered" evidence="6">
    <location>
        <begin position="108"/>
        <end position="130"/>
    </location>
</feature>
<evidence type="ECO:0000256" key="1">
    <source>
        <dbReference type="ARBA" id="ARBA00009764"/>
    </source>
</evidence>
<name>A0A6I4ZZT4_9BACI</name>
<organism evidence="9 10">
    <name type="scientific">Pontibacillus yanchengensis</name>
    <dbReference type="NCBI Taxonomy" id="462910"/>
    <lineage>
        <taxon>Bacteria</taxon>
        <taxon>Bacillati</taxon>
        <taxon>Bacillota</taxon>
        <taxon>Bacilli</taxon>
        <taxon>Bacillales</taxon>
        <taxon>Bacillaceae</taxon>
        <taxon>Pontibacillus</taxon>
    </lineage>
</organism>
<comment type="subcellular location">
    <subcellularLocation>
        <location evidence="5">Secreted</location>
    </subcellularLocation>
    <subcellularLocation>
        <location evidence="5">Bacterial flagellum</location>
    </subcellularLocation>
</comment>
<dbReference type="Pfam" id="PF07195">
    <property type="entry name" value="FliD_C"/>
    <property type="match status" value="1"/>
</dbReference>
<feature type="domain" description="Flagellar hook-associated protein 2 C-terminal" evidence="8">
    <location>
        <begin position="246"/>
        <end position="503"/>
    </location>
</feature>
<dbReference type="GO" id="GO:0005576">
    <property type="term" value="C:extracellular region"/>
    <property type="evidence" value="ECO:0007669"/>
    <property type="project" value="UniProtKB-SubCell"/>
</dbReference>
<keyword evidence="3" id="KW-0175">Coiled coil</keyword>
<dbReference type="GO" id="GO:0009424">
    <property type="term" value="C:bacterial-type flagellum hook"/>
    <property type="evidence" value="ECO:0007669"/>
    <property type="project" value="UniProtKB-UniRule"/>
</dbReference>
<comment type="function">
    <text evidence="5">Required for morphogenesis and for the elongation of the flagellar filament by facilitating polymerization of the flagellin monomers at the tip of growing filament. Forms a capping structure, which prevents flagellin subunits (transported through the central channel of the flagellum) from leaking out without polymerization at the distal end.</text>
</comment>
<evidence type="ECO:0000256" key="5">
    <source>
        <dbReference type="RuleBase" id="RU362066"/>
    </source>
</evidence>
<evidence type="ECO:0000256" key="6">
    <source>
        <dbReference type="SAM" id="MobiDB-lite"/>
    </source>
</evidence>
<dbReference type="InterPro" id="IPR003481">
    <property type="entry name" value="FliD_N"/>
</dbReference>
<evidence type="ECO:0000313" key="10">
    <source>
        <dbReference type="Proteomes" id="UP000468638"/>
    </source>
</evidence>
<protein>
    <recommendedName>
        <fullName evidence="5">Flagellar hook-associated protein 2</fullName>
        <shortName evidence="5">HAP2</shortName>
    </recommendedName>
    <alternativeName>
        <fullName evidence="5">Flagellar cap protein</fullName>
    </alternativeName>
</protein>